<feature type="compositionally biased region" description="Pro residues" evidence="6">
    <location>
        <begin position="13"/>
        <end position="36"/>
    </location>
</feature>
<proteinExistence type="inferred from homology"/>
<dbReference type="SUPFAM" id="SSF55931">
    <property type="entry name" value="Glutamine synthetase/guanido kinase"/>
    <property type="match status" value="1"/>
</dbReference>
<evidence type="ECO:0000313" key="8">
    <source>
        <dbReference type="Proteomes" id="UP000824681"/>
    </source>
</evidence>
<keyword evidence="2 5" id="KW-0547">Nucleotide-binding</keyword>
<evidence type="ECO:0000256" key="1">
    <source>
        <dbReference type="ARBA" id="ARBA00022598"/>
    </source>
</evidence>
<keyword evidence="8" id="KW-1185">Reference proteome</keyword>
<feature type="compositionally biased region" description="Low complexity" evidence="6">
    <location>
        <begin position="1"/>
        <end position="12"/>
    </location>
</feature>
<evidence type="ECO:0000256" key="3">
    <source>
        <dbReference type="ARBA" id="ARBA00022840"/>
    </source>
</evidence>
<evidence type="ECO:0000256" key="2">
    <source>
        <dbReference type="ARBA" id="ARBA00022741"/>
    </source>
</evidence>
<comment type="similarity">
    <text evidence="5">Belongs to the glutamate--cysteine ligase type 2 family. EgtA subfamily.</text>
</comment>
<dbReference type="EMBL" id="CP068985">
    <property type="protein sequence ID" value="QYC40002.1"/>
    <property type="molecule type" value="Genomic_DNA"/>
</dbReference>
<evidence type="ECO:0000256" key="4">
    <source>
        <dbReference type="ARBA" id="ARBA00048819"/>
    </source>
</evidence>
<dbReference type="Proteomes" id="UP000824681">
    <property type="component" value="Chromosome"/>
</dbReference>
<dbReference type="InterPro" id="IPR006336">
    <property type="entry name" value="GCS2"/>
</dbReference>
<keyword evidence="3 5" id="KW-0067">ATP-binding</keyword>
<dbReference type="EC" id="6.3.2.2" evidence="5"/>
<dbReference type="InterPro" id="IPR014746">
    <property type="entry name" value="Gln_synth/guanido_kin_cat_dom"/>
</dbReference>
<dbReference type="PANTHER" id="PTHR34378:SF1">
    <property type="entry name" value="GLUTAMATE--CYSTEINE LIGASE, CHLOROPLASTIC"/>
    <property type="match status" value="1"/>
</dbReference>
<dbReference type="InterPro" id="IPR035434">
    <property type="entry name" value="GCL_bact_plant"/>
</dbReference>
<comment type="pathway">
    <text evidence="5">Amino-acid biosynthesis; ergothioneine biosynthesis.</text>
</comment>
<sequence length="442" mass="46541">MTARPAARSRLPAIPPLPAPLPGDPPGDPPADPPGDPTSFAGVAEFARDCFRDPARDGGGGRLGVELEFLVHDRAAPERHVPIDEIARALPPLPGGSQVTFEPGGQLELSGPAAPLAEAVAAMAGDLGLARRALAGAGLAPAGVGLDPVRPPRRQLRLPRYDAMAEFLGGPYGPLMMCSTASVQVNLDLGERPGVRWERAHLLGPVLVAAFANSPLAGGRPCGWMSGRQAVWERLDPTRTAPVPATADPAEDWAGYLLDARLMLVRDGADRCRPARGGVTFRDWLAGRPGTPGRPPTLGDLAYHATTVFPPVRPRGWLELRYLDAQRPDAWPVCVAVTYALIMDDRAADAALQAAEPCRDLWSEAARRGLAAPPLARAAEACFRAALEALPRLGAGPVLTGEVAAFADRYVSRGRSPAADLIETVTRGPGHPPAWLTEGKDA</sequence>
<dbReference type="GO" id="GO:0004357">
    <property type="term" value="F:glutamate-cysteine ligase activity"/>
    <property type="evidence" value="ECO:0007669"/>
    <property type="project" value="UniProtKB-EC"/>
</dbReference>
<reference evidence="7 8" key="1">
    <citation type="journal article" date="2021" name="ACS Chem. Biol.">
        <title>Genomic-Led Discovery of a Novel Glycopeptide Antibiotic by Nonomuraea coxensis DSM 45129.</title>
        <authorList>
            <person name="Yushchuk O."/>
            <person name="Vior N.M."/>
            <person name="Andreo-Vidal A."/>
            <person name="Berini F."/>
            <person name="Ruckert C."/>
            <person name="Busche T."/>
            <person name="Binda E."/>
            <person name="Kalinowski J."/>
            <person name="Truman A.W."/>
            <person name="Marinelli F."/>
        </authorList>
    </citation>
    <scope>NUCLEOTIDE SEQUENCE [LARGE SCALE GENOMIC DNA]</scope>
    <source>
        <strain evidence="7 8">DSM 45129</strain>
    </source>
</reference>
<accession>A0ABX8TZX9</accession>
<dbReference type="Pfam" id="PF04107">
    <property type="entry name" value="GCS2"/>
    <property type="match status" value="1"/>
</dbReference>
<dbReference type="PANTHER" id="PTHR34378">
    <property type="entry name" value="GLUTAMATE--CYSTEINE LIGASE, CHLOROPLASTIC"/>
    <property type="match status" value="1"/>
</dbReference>
<dbReference type="Gene3D" id="3.30.590.20">
    <property type="match status" value="1"/>
</dbReference>
<evidence type="ECO:0000313" key="7">
    <source>
        <dbReference type="EMBL" id="QYC40002.1"/>
    </source>
</evidence>
<feature type="region of interest" description="Disordered" evidence="6">
    <location>
        <begin position="1"/>
        <end position="41"/>
    </location>
</feature>
<dbReference type="InterPro" id="IPR017809">
    <property type="entry name" value="EgtA_Actinobacteria"/>
</dbReference>
<organism evidence="7 8">
    <name type="scientific">Nonomuraea coxensis DSM 45129</name>
    <dbReference type="NCBI Taxonomy" id="1122611"/>
    <lineage>
        <taxon>Bacteria</taxon>
        <taxon>Bacillati</taxon>
        <taxon>Actinomycetota</taxon>
        <taxon>Actinomycetes</taxon>
        <taxon>Streptosporangiales</taxon>
        <taxon>Streptosporangiaceae</taxon>
        <taxon>Nonomuraea</taxon>
    </lineage>
</organism>
<gene>
    <name evidence="7" type="primary">gshA</name>
    <name evidence="5" type="synonym">egtA</name>
    <name evidence="7" type="ORF">Nocox_11920</name>
</gene>
<dbReference type="NCBIfam" id="TIGR03444">
    <property type="entry name" value="EgtA_Cys_ligase"/>
    <property type="match status" value="1"/>
</dbReference>
<dbReference type="HAMAP" id="MF_02034">
    <property type="entry name" value="EgtA"/>
    <property type="match status" value="1"/>
</dbReference>
<comment type="function">
    <text evidence="5">Catalyzes the synthesis of gamma-glutamylcysteine (gamma-GC). This compound is used as substrate for the biosynthesis of the low-molecular thiol compound ergothioneine.</text>
</comment>
<protein>
    <recommendedName>
        <fullName evidence="5">Glutamate--cysteine ligase EgtA</fullName>
        <ecNumber evidence="5">6.3.2.2</ecNumber>
    </recommendedName>
    <alternativeName>
        <fullName evidence="5">Gamma-glutamylcysteine synthase</fullName>
        <shortName evidence="5">GCS</shortName>
        <shortName evidence="5">Gamma-ECS</shortName>
    </alternativeName>
</protein>
<comment type="catalytic activity">
    <reaction evidence="4 5">
        <text>L-cysteine + L-glutamate + ATP = gamma-L-glutamyl-L-cysteine + ADP + phosphate + H(+)</text>
        <dbReference type="Rhea" id="RHEA:13285"/>
        <dbReference type="ChEBI" id="CHEBI:15378"/>
        <dbReference type="ChEBI" id="CHEBI:29985"/>
        <dbReference type="ChEBI" id="CHEBI:30616"/>
        <dbReference type="ChEBI" id="CHEBI:35235"/>
        <dbReference type="ChEBI" id="CHEBI:43474"/>
        <dbReference type="ChEBI" id="CHEBI:58173"/>
        <dbReference type="ChEBI" id="CHEBI:456216"/>
        <dbReference type="EC" id="6.3.2.2"/>
    </reaction>
</comment>
<evidence type="ECO:0000256" key="5">
    <source>
        <dbReference type="HAMAP-Rule" id="MF_02034"/>
    </source>
</evidence>
<keyword evidence="1 5" id="KW-0436">Ligase</keyword>
<name>A0ABX8TZX9_9ACTN</name>
<evidence type="ECO:0000256" key="6">
    <source>
        <dbReference type="SAM" id="MobiDB-lite"/>
    </source>
</evidence>